<dbReference type="AlphaFoldDB" id="A0A5C3EZP3"/>
<evidence type="ECO:0000256" key="1">
    <source>
        <dbReference type="SAM" id="MobiDB-lite"/>
    </source>
</evidence>
<feature type="region of interest" description="Disordered" evidence="1">
    <location>
        <begin position="54"/>
        <end position="77"/>
    </location>
</feature>
<dbReference type="EMBL" id="OOIP01000005">
    <property type="protein sequence ID" value="SPO36887.1"/>
    <property type="molecule type" value="Genomic_DNA"/>
</dbReference>
<name>A0A5C3EZP3_9BASI</name>
<reference evidence="2 3" key="1">
    <citation type="submission" date="2018-03" db="EMBL/GenBank/DDBJ databases">
        <authorList>
            <person name="Guldener U."/>
        </authorList>
    </citation>
    <scope>NUCLEOTIDE SEQUENCE [LARGE SCALE GENOMIC DNA]</scope>
    <source>
        <strain evidence="2 3">DAOM196992</strain>
    </source>
</reference>
<keyword evidence="3" id="KW-1185">Reference proteome</keyword>
<evidence type="ECO:0000313" key="3">
    <source>
        <dbReference type="Proteomes" id="UP000323386"/>
    </source>
</evidence>
<protein>
    <submittedName>
        <fullName evidence="2">Uncharacterized protein</fullName>
    </submittedName>
</protein>
<accession>A0A5C3EZP3</accession>
<dbReference type="Proteomes" id="UP000323386">
    <property type="component" value="Unassembled WGS sequence"/>
</dbReference>
<sequence>MLSSSGLLSALDLPGLALPVPPSPIPSAALLPSLRFPSAITCFPSLPPPPTPYLPSALEPASSRAPTAPYRTVPHHI</sequence>
<evidence type="ECO:0000313" key="2">
    <source>
        <dbReference type="EMBL" id="SPO36887.1"/>
    </source>
</evidence>
<organism evidence="2 3">
    <name type="scientific">Pseudozyma flocculosa</name>
    <dbReference type="NCBI Taxonomy" id="84751"/>
    <lineage>
        <taxon>Eukaryota</taxon>
        <taxon>Fungi</taxon>
        <taxon>Dikarya</taxon>
        <taxon>Basidiomycota</taxon>
        <taxon>Ustilaginomycotina</taxon>
        <taxon>Ustilaginomycetes</taxon>
        <taxon>Ustilaginales</taxon>
        <taxon>Ustilaginaceae</taxon>
        <taxon>Pseudozyma</taxon>
    </lineage>
</organism>
<proteinExistence type="predicted"/>
<gene>
    <name evidence="2" type="ORF">PSFLO_02358</name>
</gene>